<keyword evidence="8" id="KW-1185">Reference proteome</keyword>
<dbReference type="InterPro" id="IPR050511">
    <property type="entry name" value="AMPK_gamma/SDS23_families"/>
</dbReference>
<reference evidence="7 8" key="1">
    <citation type="submission" date="2014-05" db="EMBL/GenBank/DDBJ databases">
        <title>Draft genome sequence of a rare smut relative, Tilletiaria anomala UBC 951.</title>
        <authorList>
            <consortium name="DOE Joint Genome Institute"/>
            <person name="Toome M."/>
            <person name="Kuo A."/>
            <person name="Henrissat B."/>
            <person name="Lipzen A."/>
            <person name="Tritt A."/>
            <person name="Yoshinaga Y."/>
            <person name="Zane M."/>
            <person name="Barry K."/>
            <person name="Grigoriev I.V."/>
            <person name="Spatafora J.W."/>
            <person name="Aimea M.C."/>
        </authorList>
    </citation>
    <scope>NUCLEOTIDE SEQUENCE [LARGE SCALE GENOMIC DNA]</scope>
    <source>
        <strain evidence="7 8">UBC 951</strain>
    </source>
</reference>
<dbReference type="GO" id="GO:0019901">
    <property type="term" value="F:protein kinase binding"/>
    <property type="evidence" value="ECO:0007669"/>
    <property type="project" value="TreeGrafter"/>
</dbReference>
<keyword evidence="2" id="KW-0677">Repeat</keyword>
<gene>
    <name evidence="7" type="ORF">K437DRAFT_221982</name>
</gene>
<dbReference type="RefSeq" id="XP_013244520.1">
    <property type="nucleotide sequence ID" value="XM_013389066.1"/>
</dbReference>
<feature type="region of interest" description="Disordered" evidence="5">
    <location>
        <begin position="591"/>
        <end position="641"/>
    </location>
</feature>
<sequence length="679" mass="71157">MEEPDTASTAAAGPSAPPVTSSITHVVTSRKSPCGSSAGGGSSAVTSPLLSTLSSQAHSPAQSTHHVAGLESSAAGVATRNHRSRPIQRTPGTAREGADASVTLYAGAPGSSLTSSSATSGSGADCISVSGAAVSAGRSTFGVSGALGGGGAGRRKDKHQAALDSIRRFLRGRSSYDVLPVSFRLVVLDTKLVVKPALDVMWQAGVVSAPLWQSTPATDIAHTGAEAETGAGADSHQHDGAEAADALQAVSAAQPADDTNSSRPVSPETQVPVGNGAFAGMLTVNDIIHLIQYYYMNSSYGDAAKDVETFRLEKLKDIERSLQVPQPPTLSVHPLRSLYEACQIIIRTHARRLPLIDHDEQTGIETVLSVLTQYRVLKFIAMNCRETAILHRSIRSLGIGTYNASLDEAAGASTTQCTEQSLKSSRAAELAEEQELKTPVAEKPLFLPALTPSTAVPGQGETSKASPQARGSILASVLSPSNSYAPLATATLDTTVFDVVHMFSELGISAVPVLDEDGNVVDLYESVDVVTLVRTGAYQALDLTIRQALARRPPDFPGIMVCSPDDSLANIFALLRRRRVHRLVILAPETAQQPQLQPEHQQPKAAGLDAEMPAHAESAAETSGTDAQQTAGGTMPTTPRELESELEAGIVRKRRKGKLVGILCLSDILKHVIGDLAEQ</sequence>
<protein>
    <recommendedName>
        <fullName evidence="6">CBS domain-containing protein</fullName>
    </recommendedName>
</protein>
<evidence type="ECO:0000313" key="7">
    <source>
        <dbReference type="EMBL" id="KDN50395.1"/>
    </source>
</evidence>
<feature type="compositionally biased region" description="Low complexity" evidence="5">
    <location>
        <begin position="243"/>
        <end position="256"/>
    </location>
</feature>
<keyword evidence="3 4" id="KW-0129">CBS domain</keyword>
<feature type="compositionally biased region" description="Polar residues" evidence="5">
    <location>
        <begin position="620"/>
        <end position="637"/>
    </location>
</feature>
<dbReference type="AlphaFoldDB" id="A0A066WIA0"/>
<comment type="caution">
    <text evidence="7">The sequence shown here is derived from an EMBL/GenBank/DDBJ whole genome shotgun (WGS) entry which is preliminary data.</text>
</comment>
<evidence type="ECO:0000256" key="3">
    <source>
        <dbReference type="ARBA" id="ARBA00023122"/>
    </source>
</evidence>
<dbReference type="EMBL" id="JMSN01000019">
    <property type="protein sequence ID" value="KDN50395.1"/>
    <property type="molecule type" value="Genomic_DNA"/>
</dbReference>
<feature type="non-terminal residue" evidence="7">
    <location>
        <position position="679"/>
    </location>
</feature>
<evidence type="ECO:0000256" key="5">
    <source>
        <dbReference type="SAM" id="MobiDB-lite"/>
    </source>
</evidence>
<dbReference type="FunCoup" id="A0A066WIA0">
    <property type="interactions" value="105"/>
</dbReference>
<dbReference type="PANTHER" id="PTHR13780:SF35">
    <property type="entry name" value="LD22662P"/>
    <property type="match status" value="1"/>
</dbReference>
<feature type="compositionally biased region" description="Polar residues" evidence="5">
    <location>
        <begin position="257"/>
        <end position="269"/>
    </location>
</feature>
<dbReference type="OMA" id="VMFFHIE"/>
<evidence type="ECO:0000256" key="4">
    <source>
        <dbReference type="PROSITE-ProRule" id="PRU00703"/>
    </source>
</evidence>
<proteinExistence type="inferred from homology"/>
<dbReference type="STRING" id="1037660.A0A066WIA0"/>
<evidence type="ECO:0000259" key="6">
    <source>
        <dbReference type="PROSITE" id="PS51371"/>
    </source>
</evidence>
<dbReference type="HOGENOM" id="CLU_021740_0_0_1"/>
<dbReference type="PROSITE" id="PS51371">
    <property type="entry name" value="CBS"/>
    <property type="match status" value="2"/>
</dbReference>
<dbReference type="GO" id="GO:0031588">
    <property type="term" value="C:nucleotide-activated protein kinase complex"/>
    <property type="evidence" value="ECO:0007669"/>
    <property type="project" value="TreeGrafter"/>
</dbReference>
<feature type="domain" description="CBS" evidence="6">
    <location>
        <begin position="478"/>
        <end position="543"/>
    </location>
</feature>
<accession>A0A066WIA0</accession>
<feature type="region of interest" description="Disordered" evidence="5">
    <location>
        <begin position="1"/>
        <end position="47"/>
    </location>
</feature>
<dbReference type="InterPro" id="IPR046342">
    <property type="entry name" value="CBS_dom_sf"/>
</dbReference>
<dbReference type="Pfam" id="PF00571">
    <property type="entry name" value="CBS"/>
    <property type="match status" value="1"/>
</dbReference>
<evidence type="ECO:0000313" key="8">
    <source>
        <dbReference type="Proteomes" id="UP000027361"/>
    </source>
</evidence>
<dbReference type="SMART" id="SM00116">
    <property type="entry name" value="CBS"/>
    <property type="match status" value="2"/>
</dbReference>
<dbReference type="InterPro" id="IPR000644">
    <property type="entry name" value="CBS_dom"/>
</dbReference>
<feature type="domain" description="CBS" evidence="6">
    <location>
        <begin position="323"/>
        <end position="387"/>
    </location>
</feature>
<dbReference type="GO" id="GO:0005737">
    <property type="term" value="C:cytoplasm"/>
    <property type="evidence" value="ECO:0007669"/>
    <property type="project" value="TreeGrafter"/>
</dbReference>
<feature type="compositionally biased region" description="Low complexity" evidence="5">
    <location>
        <begin position="1"/>
        <end position="22"/>
    </location>
</feature>
<comment type="similarity">
    <text evidence="1">Belongs to the 5'-AMP-activated protein kinase gamma subunit family.</text>
</comment>
<dbReference type="GeneID" id="25262357"/>
<dbReference type="SUPFAM" id="SSF54631">
    <property type="entry name" value="CBS-domain pair"/>
    <property type="match status" value="3"/>
</dbReference>
<dbReference type="InParanoid" id="A0A066WIA0"/>
<dbReference type="GO" id="GO:0005634">
    <property type="term" value="C:nucleus"/>
    <property type="evidence" value="ECO:0007669"/>
    <property type="project" value="TreeGrafter"/>
</dbReference>
<organism evidence="7 8">
    <name type="scientific">Tilletiaria anomala (strain ATCC 24038 / CBS 436.72 / UBC 951)</name>
    <dbReference type="NCBI Taxonomy" id="1037660"/>
    <lineage>
        <taxon>Eukaryota</taxon>
        <taxon>Fungi</taxon>
        <taxon>Dikarya</taxon>
        <taxon>Basidiomycota</taxon>
        <taxon>Ustilaginomycotina</taxon>
        <taxon>Exobasidiomycetes</taxon>
        <taxon>Georgefischeriales</taxon>
        <taxon>Tilletiariaceae</taxon>
        <taxon>Tilletiaria</taxon>
    </lineage>
</organism>
<feature type="region of interest" description="Disordered" evidence="5">
    <location>
        <begin position="74"/>
        <end position="99"/>
    </location>
</feature>
<dbReference type="GO" id="GO:0019887">
    <property type="term" value="F:protein kinase regulator activity"/>
    <property type="evidence" value="ECO:0007669"/>
    <property type="project" value="TreeGrafter"/>
</dbReference>
<name>A0A066WIA0_TILAU</name>
<dbReference type="PANTHER" id="PTHR13780">
    <property type="entry name" value="AMP-ACTIVATED PROTEIN KINASE, GAMMA REGULATORY SUBUNIT"/>
    <property type="match status" value="1"/>
</dbReference>
<evidence type="ECO:0000256" key="2">
    <source>
        <dbReference type="ARBA" id="ARBA00022737"/>
    </source>
</evidence>
<feature type="region of interest" description="Disordered" evidence="5">
    <location>
        <begin position="228"/>
        <end position="270"/>
    </location>
</feature>
<dbReference type="Gene3D" id="3.10.580.10">
    <property type="entry name" value="CBS-domain"/>
    <property type="match status" value="2"/>
</dbReference>
<dbReference type="Proteomes" id="UP000027361">
    <property type="component" value="Unassembled WGS sequence"/>
</dbReference>
<dbReference type="OrthoDB" id="286637at2759"/>
<evidence type="ECO:0000256" key="1">
    <source>
        <dbReference type="ARBA" id="ARBA00006750"/>
    </source>
</evidence>
<dbReference type="GO" id="GO:0016208">
    <property type="term" value="F:AMP binding"/>
    <property type="evidence" value="ECO:0007669"/>
    <property type="project" value="TreeGrafter"/>
</dbReference>